<dbReference type="STRING" id="2309.CF15_04155"/>
<organism evidence="1 2">
    <name type="scientific">Pyrodictium occultum</name>
    <dbReference type="NCBI Taxonomy" id="2309"/>
    <lineage>
        <taxon>Archaea</taxon>
        <taxon>Thermoproteota</taxon>
        <taxon>Thermoprotei</taxon>
        <taxon>Desulfurococcales</taxon>
        <taxon>Pyrodictiaceae</taxon>
        <taxon>Pyrodictium</taxon>
    </lineage>
</organism>
<evidence type="ECO:0000313" key="1">
    <source>
        <dbReference type="EMBL" id="KSW11988.1"/>
    </source>
</evidence>
<protein>
    <recommendedName>
        <fullName evidence="3">Enolpyruvate transferase domain-containing protein</fullName>
    </recommendedName>
</protein>
<accession>A0A0V8RVA9</accession>
<dbReference type="Gene3D" id="3.65.10.10">
    <property type="entry name" value="Enolpyruvate transferase domain"/>
    <property type="match status" value="2"/>
</dbReference>
<dbReference type="GO" id="GO:0016765">
    <property type="term" value="F:transferase activity, transferring alkyl or aryl (other than methyl) groups"/>
    <property type="evidence" value="ECO:0007669"/>
    <property type="project" value="InterPro"/>
</dbReference>
<dbReference type="InterPro" id="IPR013792">
    <property type="entry name" value="RNA3'P_cycl/enolpyr_Trfase_a/b"/>
</dbReference>
<dbReference type="InterPro" id="IPR036968">
    <property type="entry name" value="Enolpyruvate_Tfrase_sf"/>
</dbReference>
<dbReference type="OrthoDB" id="385901at2157"/>
<comment type="caution">
    <text evidence="1">The sequence shown here is derived from an EMBL/GenBank/DDBJ whole genome shotgun (WGS) entry which is preliminary data.</text>
</comment>
<gene>
    <name evidence="1" type="ORF">CF15_04155</name>
</gene>
<dbReference type="RefSeq" id="WP_058370668.1">
    <property type="nucleotide sequence ID" value="NZ_LNTB01000001.1"/>
</dbReference>
<name>A0A0V8RVA9_PYROC</name>
<reference evidence="1 2" key="1">
    <citation type="submission" date="2015-11" db="EMBL/GenBank/DDBJ databases">
        <title>Genome sequence of Pyrodictium occultum PL-19, a marine hyperthermophilic archaeon isolated from Volcano, Italy.</title>
        <authorList>
            <person name="Utturkar S."/>
            <person name="Huber H."/>
            <person name="Leptihn S."/>
            <person name="Brown S."/>
            <person name="Stetter K.O."/>
            <person name="Podar M."/>
        </authorList>
    </citation>
    <scope>NUCLEOTIDE SEQUENCE [LARGE SCALE GENOMIC DNA]</scope>
    <source>
        <strain evidence="1 2">PL-19</strain>
    </source>
</reference>
<sequence length="430" mass="44557">MKARVVGCRGVSGRVEATPSLWDSMVKIVAAAAGGGGEVDNLRMESRCIRDMAKALGGLGYRVEWVSSTRLHIRDEGGEPGSRVVVDTSCGLLVPGLLAPLAAVRLPPGGQFVVRGASRRPLAYSLRPIIEAVTAVGGRAWPGGGPARLIVVEPAAYTGAGRVARLQSPPGYVAAGVLAALAAAGGGRLLVYGSGVKAAKRLEGMKHALREAGFRVEEGRWVEVAPREAGGPRLLRAEPGLHETALLLALASPCMEGGLEVSGLPGGEGLSGLEYLLKASGFEARVECGRDCSLHVDSFAPSSAVVSLSEDPGYVFFAAAYTAAWARLTVTGLRSAVLEGLLDEGFEAFLHQLGVEVYIEDGDRLVAAEQEPGEPGLARIECGEPAYCVAALARFMKAGRGVVKGVERIEDVAPGVLGSLQSLGAGIDVY</sequence>
<dbReference type="AlphaFoldDB" id="A0A0V8RVA9"/>
<dbReference type="Proteomes" id="UP000053352">
    <property type="component" value="Unassembled WGS sequence"/>
</dbReference>
<dbReference type="EMBL" id="LNTB01000001">
    <property type="protein sequence ID" value="KSW11988.1"/>
    <property type="molecule type" value="Genomic_DNA"/>
</dbReference>
<keyword evidence="2" id="KW-1185">Reference proteome</keyword>
<evidence type="ECO:0000313" key="2">
    <source>
        <dbReference type="Proteomes" id="UP000053352"/>
    </source>
</evidence>
<dbReference type="SUPFAM" id="SSF55205">
    <property type="entry name" value="EPT/RTPC-like"/>
    <property type="match status" value="1"/>
</dbReference>
<evidence type="ECO:0008006" key="3">
    <source>
        <dbReference type="Google" id="ProtNLM"/>
    </source>
</evidence>
<proteinExistence type="predicted"/>